<dbReference type="GO" id="GO:0046872">
    <property type="term" value="F:metal ion binding"/>
    <property type="evidence" value="ECO:0007669"/>
    <property type="project" value="UniProtKB-KW"/>
</dbReference>
<dbReference type="FunFam" id="3.30.70.1230:FF:000059">
    <property type="entry name" value="Guanylate cyclase"/>
    <property type="match status" value="1"/>
</dbReference>
<dbReference type="GO" id="GO:0005886">
    <property type="term" value="C:plasma membrane"/>
    <property type="evidence" value="ECO:0007669"/>
    <property type="project" value="TreeGrafter"/>
</dbReference>
<protein>
    <recommendedName>
        <fullName evidence="7">Phosphodiesterase</fullName>
        <ecNumber evidence="7">3.1.4.-</ecNumber>
    </recommendedName>
</protein>
<proteinExistence type="inferred from homology"/>
<dbReference type="GO" id="GO:0000166">
    <property type="term" value="F:nucleotide binding"/>
    <property type="evidence" value="ECO:0007669"/>
    <property type="project" value="UniProtKB-KW"/>
</dbReference>
<dbReference type="SUPFAM" id="SSF109604">
    <property type="entry name" value="HD-domain/PDEase-like"/>
    <property type="match status" value="1"/>
</dbReference>
<dbReference type="PROSITE" id="PS00126">
    <property type="entry name" value="PDEASE_I_1"/>
    <property type="match status" value="1"/>
</dbReference>
<feature type="transmembrane region" description="Helical" evidence="9">
    <location>
        <begin position="480"/>
        <end position="502"/>
    </location>
</feature>
<accession>A0AAD3HAH2</accession>
<dbReference type="PANTHER" id="PTHR11920:SF335">
    <property type="entry name" value="GUANYLATE CYCLASE"/>
    <property type="match status" value="1"/>
</dbReference>
<keyword evidence="7" id="KW-0479">Metal-binding</keyword>
<dbReference type="GO" id="GO:0001653">
    <property type="term" value="F:peptide receptor activity"/>
    <property type="evidence" value="ECO:0007669"/>
    <property type="project" value="TreeGrafter"/>
</dbReference>
<dbReference type="InterPro" id="IPR023174">
    <property type="entry name" value="PDEase_CS"/>
</dbReference>
<keyword evidence="2 9" id="KW-0812">Transmembrane</keyword>
<dbReference type="Pfam" id="PF00233">
    <property type="entry name" value="PDEase_I"/>
    <property type="match status" value="1"/>
</dbReference>
<comment type="subcellular location">
    <subcellularLocation>
        <location evidence="1">Membrane</location>
    </subcellularLocation>
</comment>
<keyword evidence="7" id="KW-0378">Hydrolase</keyword>
<dbReference type="InterPro" id="IPR029787">
    <property type="entry name" value="Nucleotide_cyclase"/>
</dbReference>
<dbReference type="PROSITE" id="PS50125">
    <property type="entry name" value="GUANYLATE_CYCLASE_2"/>
    <property type="match status" value="1"/>
</dbReference>
<evidence type="ECO:0000313" key="11">
    <source>
        <dbReference type="EMBL" id="GFH55953.1"/>
    </source>
</evidence>
<dbReference type="Proteomes" id="UP001054902">
    <property type="component" value="Unassembled WGS sequence"/>
</dbReference>
<dbReference type="GO" id="GO:0004114">
    <property type="term" value="F:3',5'-cyclic-nucleotide phosphodiesterase activity"/>
    <property type="evidence" value="ECO:0007669"/>
    <property type="project" value="InterPro"/>
</dbReference>
<gene>
    <name evidence="11" type="ORF">CTEN210_12429</name>
</gene>
<dbReference type="InterPro" id="IPR036971">
    <property type="entry name" value="PDEase_catalytic_dom_sf"/>
</dbReference>
<dbReference type="SMART" id="SM00044">
    <property type="entry name" value="CYCc"/>
    <property type="match status" value="1"/>
</dbReference>
<dbReference type="PANTHER" id="PTHR11920">
    <property type="entry name" value="GUANYLYL CYCLASE"/>
    <property type="match status" value="1"/>
</dbReference>
<feature type="compositionally biased region" description="Basic and acidic residues" evidence="8">
    <location>
        <begin position="1"/>
        <end position="11"/>
    </location>
</feature>
<dbReference type="EC" id="3.1.4.-" evidence="7"/>
<dbReference type="InterPro" id="IPR001054">
    <property type="entry name" value="A/G_cyclase"/>
</dbReference>
<keyword evidence="4 9" id="KW-1133">Transmembrane helix</keyword>
<feature type="region of interest" description="Disordered" evidence="8">
    <location>
        <begin position="1"/>
        <end position="77"/>
    </location>
</feature>
<evidence type="ECO:0000259" key="10">
    <source>
        <dbReference type="PROSITE" id="PS50125"/>
    </source>
</evidence>
<organism evidence="11 12">
    <name type="scientific">Chaetoceros tenuissimus</name>
    <dbReference type="NCBI Taxonomy" id="426638"/>
    <lineage>
        <taxon>Eukaryota</taxon>
        <taxon>Sar</taxon>
        <taxon>Stramenopiles</taxon>
        <taxon>Ochrophyta</taxon>
        <taxon>Bacillariophyta</taxon>
        <taxon>Coscinodiscophyceae</taxon>
        <taxon>Chaetocerotophycidae</taxon>
        <taxon>Chaetocerotales</taxon>
        <taxon>Chaetocerotaceae</taxon>
        <taxon>Chaetoceros</taxon>
    </lineage>
</organism>
<dbReference type="GO" id="GO:0035556">
    <property type="term" value="P:intracellular signal transduction"/>
    <property type="evidence" value="ECO:0007669"/>
    <property type="project" value="InterPro"/>
</dbReference>
<evidence type="ECO:0000256" key="4">
    <source>
        <dbReference type="ARBA" id="ARBA00022989"/>
    </source>
</evidence>
<dbReference type="CDD" id="cd07302">
    <property type="entry name" value="CHD"/>
    <property type="match status" value="1"/>
</dbReference>
<evidence type="ECO:0000256" key="3">
    <source>
        <dbReference type="ARBA" id="ARBA00022741"/>
    </source>
</evidence>
<reference evidence="11 12" key="1">
    <citation type="journal article" date="2021" name="Sci. Rep.">
        <title>The genome of the diatom Chaetoceros tenuissimus carries an ancient integrated fragment of an extant virus.</title>
        <authorList>
            <person name="Hongo Y."/>
            <person name="Kimura K."/>
            <person name="Takaki Y."/>
            <person name="Yoshida Y."/>
            <person name="Baba S."/>
            <person name="Kobayashi G."/>
            <person name="Nagasaki K."/>
            <person name="Hano T."/>
            <person name="Tomaru Y."/>
        </authorList>
    </citation>
    <scope>NUCLEOTIDE SEQUENCE [LARGE SCALE GENOMIC DNA]</scope>
    <source>
        <strain evidence="11 12">NIES-3715</strain>
    </source>
</reference>
<evidence type="ECO:0000256" key="6">
    <source>
        <dbReference type="ARBA" id="ARBA00023239"/>
    </source>
</evidence>
<dbReference type="InterPro" id="IPR050401">
    <property type="entry name" value="Cyclic_nucleotide_synthase"/>
</dbReference>
<feature type="domain" description="Guanylate cyclase" evidence="10">
    <location>
        <begin position="537"/>
        <end position="666"/>
    </location>
</feature>
<evidence type="ECO:0000256" key="1">
    <source>
        <dbReference type="ARBA" id="ARBA00004370"/>
    </source>
</evidence>
<dbReference type="Gene3D" id="1.10.1300.10">
    <property type="entry name" value="3'5'-cyclic nucleotide phosphodiesterase, catalytic domain"/>
    <property type="match status" value="1"/>
</dbReference>
<dbReference type="GO" id="GO:0004383">
    <property type="term" value="F:guanylate cyclase activity"/>
    <property type="evidence" value="ECO:0007669"/>
    <property type="project" value="TreeGrafter"/>
</dbReference>
<keyword evidence="5 9" id="KW-0472">Membrane</keyword>
<dbReference type="AlphaFoldDB" id="A0AAD3HAH2"/>
<dbReference type="SUPFAM" id="SSF55073">
    <property type="entry name" value="Nucleotide cyclase"/>
    <property type="match status" value="1"/>
</dbReference>
<feature type="transmembrane region" description="Helical" evidence="9">
    <location>
        <begin position="146"/>
        <end position="169"/>
    </location>
</feature>
<sequence length="1132" mass="129285">MSRQHEEKTTRSNDSASDDDSLQAFPDFSTEQLVQMRRNSRRVSFRDSDEAPSLKSKHTASTKNSFSTGSSSFESGRRNIWSEMTQRGYIATRKDAFEEEEALIDQDYPNQRSRCSARQEEFKFFFLGLKFELNHRLKTAWEHPRIIIYSLLVFTGLTALALVTINVIATNMQQRIEVDASLEAFQTASWFADMFAKSLIPLRSLQQAVIHSEVFKDLPNQIGNYGETGSAPVLPDQPDRRNVTGICDNPEILQEFQSIVDGITQSFDFDDVIINYRLAPYGVFCYVDPMSVDLGGSVFQSSNDIGWDPMHSEKLMWKNMLSSIYHNQNKIELFGPLDMGPFGKSEEEIFCGHLAVNMDGYNYINNYDGEEKSLWGFVMHFINWGNLKKKSGIDEFYRSKEHSFEMSRTDYVLDEASGESYYKDVTIARSEDWPEGHRLHSTNLEPFDDSNSVKVTVETMDSGDWTMRVKTHKNVHEDLFYVKVLSVIATFLISCVVSMNLMERKLNKKLLYKIMPPDAIKKLHRGQTVVEKYNIVSIFFSDIVGFTSMCGEMRPIQVMKMLNELYNQFDKLVEKHGVYKVETIGDAYMVVGGAPNRLPAPEAAERVALFALEAMDFVKNFRTTDGDKVIIRAGIASGPAVAGVVGTSMPRYCFFGDTVNLASRMESNSLKLNIQCSDFTYRLLRDAPNYEFHVEKREELVHLKGKGDTQTWWIRNIFGKRSSNPVGDIESTNHVIEQNSFVQTMALNQQAWERIGGPDSTLVVATSDSDVMVRRIASILEYRLSIAMNSTTKTDLSMNETISEEIHAYVHDICSMYNNVHFHGFEHASHVTISMNKILDTLLSSKSKSERNEKMADNCVLHFILALACLIHDVKHTGKTNQMLVDTNHELTKKFKFSQAEQNSLEVGLKTLAKKKYSNFRNAIYPTIISRELFVKTISWAVLSTDIASTDPRKSCIERFNELFSPNGTERTKTSDYLPDTLTLETNEDGIVSAVQEVSPRCRVAMEHLIQVADIAHIMQSFENFLKWNFRLYKELMACHEQGLLPNVSNGWYQGQIDFLLNYAIPLAQRTNRVCGNRIERLELVRNIRSNLARWHTDGERISAIFINGYKSNDFERNILISCLCSERDYDC</sequence>
<comment type="similarity">
    <text evidence="7">Belongs to the cyclic nucleotide phosphodiesterase family.</text>
</comment>
<keyword evidence="3" id="KW-0547">Nucleotide-binding</keyword>
<comment type="caution">
    <text evidence="11">The sequence shown here is derived from an EMBL/GenBank/DDBJ whole genome shotgun (WGS) entry which is preliminary data.</text>
</comment>
<evidence type="ECO:0000256" key="8">
    <source>
        <dbReference type="SAM" id="MobiDB-lite"/>
    </source>
</evidence>
<dbReference type="Pfam" id="PF00211">
    <property type="entry name" value="Guanylate_cyc"/>
    <property type="match status" value="1"/>
</dbReference>
<name>A0AAD3HAH2_9STRA</name>
<dbReference type="Gene3D" id="3.30.70.1230">
    <property type="entry name" value="Nucleotide cyclase"/>
    <property type="match status" value="1"/>
</dbReference>
<evidence type="ECO:0000256" key="5">
    <source>
        <dbReference type="ARBA" id="ARBA00023136"/>
    </source>
</evidence>
<feature type="compositionally biased region" description="Low complexity" evidence="8">
    <location>
        <begin position="61"/>
        <end position="74"/>
    </location>
</feature>
<keyword evidence="6" id="KW-0456">Lyase</keyword>
<dbReference type="InterPro" id="IPR002073">
    <property type="entry name" value="PDEase_catalytic_dom"/>
</dbReference>
<comment type="cofactor">
    <cofactor evidence="7">
        <name>a divalent metal cation</name>
        <dbReference type="ChEBI" id="CHEBI:60240"/>
    </cofactor>
    <text evidence="7">Binds 2 divalent metal cations per subunit. Site 1 may preferentially bind zinc ions, while site 2 has a preference for magnesium and/or manganese ions.</text>
</comment>
<dbReference type="EMBL" id="BLLK01000051">
    <property type="protein sequence ID" value="GFH55953.1"/>
    <property type="molecule type" value="Genomic_DNA"/>
</dbReference>
<evidence type="ECO:0000256" key="9">
    <source>
        <dbReference type="SAM" id="Phobius"/>
    </source>
</evidence>
<evidence type="ECO:0000256" key="7">
    <source>
        <dbReference type="RuleBase" id="RU363067"/>
    </source>
</evidence>
<keyword evidence="12" id="KW-1185">Reference proteome</keyword>
<evidence type="ECO:0000313" key="12">
    <source>
        <dbReference type="Proteomes" id="UP001054902"/>
    </source>
</evidence>
<dbReference type="GO" id="GO:0004016">
    <property type="term" value="F:adenylate cyclase activity"/>
    <property type="evidence" value="ECO:0007669"/>
    <property type="project" value="TreeGrafter"/>
</dbReference>
<evidence type="ECO:0000256" key="2">
    <source>
        <dbReference type="ARBA" id="ARBA00022692"/>
    </source>
</evidence>
<dbReference type="GO" id="GO:0007168">
    <property type="term" value="P:receptor guanylyl cyclase signaling pathway"/>
    <property type="evidence" value="ECO:0007669"/>
    <property type="project" value="TreeGrafter"/>
</dbReference>